<keyword evidence="5" id="KW-0812">Transmembrane</keyword>
<evidence type="ECO:0000313" key="11">
    <source>
        <dbReference type="Proteomes" id="UP000317839"/>
    </source>
</evidence>
<reference evidence="10 11" key="1">
    <citation type="submission" date="2019-06" db="EMBL/GenBank/DDBJ databases">
        <title>Draft genome of Aliikangiella marina GYP-15.</title>
        <authorList>
            <person name="Wang G."/>
        </authorList>
    </citation>
    <scope>NUCLEOTIDE SEQUENCE [LARGE SCALE GENOMIC DNA]</scope>
    <source>
        <strain evidence="10 11">GYP-15</strain>
    </source>
</reference>
<evidence type="ECO:0000256" key="5">
    <source>
        <dbReference type="ARBA" id="ARBA00022692"/>
    </source>
</evidence>
<evidence type="ECO:0000313" key="10">
    <source>
        <dbReference type="EMBL" id="TQV75284.1"/>
    </source>
</evidence>
<sequence length="264" mass="30251">MTKKMAVRKNKPKQKRFEFKAPRLSKAIARATAVLTVLLGLGFAVYQGTQAYHDIWPVKQVMVENDLRYVKESDLAKFVMSQDVKGMLAIDIKQLQSKAVEIDWVKGVEVRKVWPDQLLFSVSELQPVAVVDGGILTREGTKIAKDDREWLFSSLPNLSIASTDKVTNQDYLKVWQEFKQIKRQLELLALNLDALKVDEVKNWHLSFDNGLQMNLGRKDRAERIARLVKVYASIKEVKRIKNIDLRYHNGISVEWLAADEALNS</sequence>
<dbReference type="EMBL" id="VIKR01000002">
    <property type="protein sequence ID" value="TQV75284.1"/>
    <property type="molecule type" value="Genomic_DNA"/>
</dbReference>
<dbReference type="RefSeq" id="WP_142941900.1">
    <property type="nucleotide sequence ID" value="NZ_VIKR01000002.1"/>
</dbReference>
<dbReference type="PROSITE" id="PS51779">
    <property type="entry name" value="POTRA"/>
    <property type="match status" value="1"/>
</dbReference>
<keyword evidence="4" id="KW-0132">Cell division</keyword>
<accession>A0A545TDI7</accession>
<evidence type="ECO:0000256" key="6">
    <source>
        <dbReference type="ARBA" id="ARBA00022989"/>
    </source>
</evidence>
<dbReference type="Gene3D" id="3.10.20.310">
    <property type="entry name" value="membrane protein fhac"/>
    <property type="match status" value="1"/>
</dbReference>
<gene>
    <name evidence="10" type="ORF">FLL45_10135</name>
</gene>
<dbReference type="InterPro" id="IPR005548">
    <property type="entry name" value="Cell_div_FtsQ/DivIB_C"/>
</dbReference>
<dbReference type="Gene3D" id="3.40.50.11690">
    <property type="entry name" value="Cell division protein FtsQ/DivIB"/>
    <property type="match status" value="1"/>
</dbReference>
<dbReference type="InterPro" id="IPR026579">
    <property type="entry name" value="FtsQ"/>
</dbReference>
<dbReference type="PANTHER" id="PTHR35851">
    <property type="entry name" value="CELL DIVISION PROTEIN FTSQ"/>
    <property type="match status" value="1"/>
</dbReference>
<evidence type="ECO:0000256" key="3">
    <source>
        <dbReference type="ARBA" id="ARBA00022519"/>
    </source>
</evidence>
<evidence type="ECO:0000256" key="1">
    <source>
        <dbReference type="ARBA" id="ARBA00004370"/>
    </source>
</evidence>
<proteinExistence type="predicted"/>
<organism evidence="10 11">
    <name type="scientific">Aliikangiella marina</name>
    <dbReference type="NCBI Taxonomy" id="1712262"/>
    <lineage>
        <taxon>Bacteria</taxon>
        <taxon>Pseudomonadati</taxon>
        <taxon>Pseudomonadota</taxon>
        <taxon>Gammaproteobacteria</taxon>
        <taxon>Oceanospirillales</taxon>
        <taxon>Pleioneaceae</taxon>
        <taxon>Aliikangiella</taxon>
    </lineage>
</organism>
<dbReference type="InterPro" id="IPR013685">
    <property type="entry name" value="POTRA_FtsQ_type"/>
</dbReference>
<dbReference type="AlphaFoldDB" id="A0A545TDI7"/>
<evidence type="ECO:0000256" key="2">
    <source>
        <dbReference type="ARBA" id="ARBA00022475"/>
    </source>
</evidence>
<evidence type="ECO:0000259" key="9">
    <source>
        <dbReference type="PROSITE" id="PS51779"/>
    </source>
</evidence>
<keyword evidence="6" id="KW-1133">Transmembrane helix</keyword>
<evidence type="ECO:0000256" key="4">
    <source>
        <dbReference type="ARBA" id="ARBA00022618"/>
    </source>
</evidence>
<dbReference type="GO" id="GO:0016020">
    <property type="term" value="C:membrane"/>
    <property type="evidence" value="ECO:0007669"/>
    <property type="project" value="UniProtKB-SubCell"/>
</dbReference>
<dbReference type="GO" id="GO:0090529">
    <property type="term" value="P:cell septum assembly"/>
    <property type="evidence" value="ECO:0007669"/>
    <property type="project" value="InterPro"/>
</dbReference>
<name>A0A545TDI7_9GAMM</name>
<dbReference type="PANTHER" id="PTHR35851:SF1">
    <property type="entry name" value="CELL DIVISION PROTEIN FTSQ"/>
    <property type="match status" value="1"/>
</dbReference>
<dbReference type="OrthoDB" id="9790370at2"/>
<evidence type="ECO:0000256" key="7">
    <source>
        <dbReference type="ARBA" id="ARBA00023136"/>
    </source>
</evidence>
<protein>
    <submittedName>
        <fullName evidence="10">FtsQ-type POTRA domain-containing protein</fullName>
    </submittedName>
</protein>
<keyword evidence="2" id="KW-1003">Cell membrane</keyword>
<keyword evidence="8" id="KW-0131">Cell cycle</keyword>
<keyword evidence="11" id="KW-1185">Reference proteome</keyword>
<comment type="caution">
    <text evidence="10">The sequence shown here is derived from an EMBL/GenBank/DDBJ whole genome shotgun (WGS) entry which is preliminary data.</text>
</comment>
<dbReference type="Pfam" id="PF08478">
    <property type="entry name" value="POTRA_1"/>
    <property type="match status" value="1"/>
</dbReference>
<dbReference type="Pfam" id="PF03799">
    <property type="entry name" value="FtsQ_DivIB_C"/>
    <property type="match status" value="1"/>
</dbReference>
<dbReference type="InterPro" id="IPR034746">
    <property type="entry name" value="POTRA"/>
</dbReference>
<keyword evidence="3" id="KW-0997">Cell inner membrane</keyword>
<keyword evidence="7" id="KW-0472">Membrane</keyword>
<comment type="subcellular location">
    <subcellularLocation>
        <location evidence="1">Membrane</location>
    </subcellularLocation>
</comment>
<dbReference type="InterPro" id="IPR045335">
    <property type="entry name" value="FtsQ_C_sf"/>
</dbReference>
<dbReference type="Proteomes" id="UP000317839">
    <property type="component" value="Unassembled WGS sequence"/>
</dbReference>
<feature type="domain" description="POTRA" evidence="9">
    <location>
        <begin position="56"/>
        <end position="125"/>
    </location>
</feature>
<evidence type="ECO:0000256" key="8">
    <source>
        <dbReference type="ARBA" id="ARBA00023306"/>
    </source>
</evidence>